<comment type="cofactor">
    <cofactor evidence="1">
        <name>Mg(2+)</name>
        <dbReference type="ChEBI" id="CHEBI:18420"/>
    </cofactor>
</comment>
<sequence>MHVIQCSAKHPHICHLDIVRPSQGNVFYLRAILQNHPVKSFTDALTVDNIKASSFQEAATMLGLFVDQNKAQYMMQEAVSALHTPAELCFLFLHLLINDCIIEPLALWQEYMHELSKDFMPQCSHDIHLVGSHALQSIGDSLEEHGKVLNDYGLPQPTLPSSEVLHEWLKWNPLAAANASNAHEAYSLMTDKQHLIFDKVIHCAVNNTPLCAFINRKVGRGKTFLINAICNKLQSLNHIVLPTATATSATLLYPGG</sequence>
<dbReference type="GO" id="GO:0016887">
    <property type="term" value="F:ATP hydrolysis activity"/>
    <property type="evidence" value="ECO:0007669"/>
    <property type="project" value="RHEA"/>
</dbReference>
<dbReference type="Pfam" id="PF05970">
    <property type="entry name" value="PIF1"/>
    <property type="match status" value="1"/>
</dbReference>
<dbReference type="EMBL" id="KN833729">
    <property type="protein sequence ID" value="KIK23155.1"/>
    <property type="molecule type" value="Genomic_DNA"/>
</dbReference>
<evidence type="ECO:0000313" key="4">
    <source>
        <dbReference type="Proteomes" id="UP000054018"/>
    </source>
</evidence>
<keyword evidence="1" id="KW-0378">Hydrolase</keyword>
<protein>
    <recommendedName>
        <fullName evidence="1">ATP-dependent DNA helicase</fullName>
        <ecNumber evidence="1">5.6.2.3</ecNumber>
    </recommendedName>
</protein>
<keyword evidence="4" id="KW-1185">Reference proteome</keyword>
<dbReference type="PANTHER" id="PTHR10492:SF57">
    <property type="entry name" value="ATP-DEPENDENT DNA HELICASE"/>
    <property type="match status" value="1"/>
</dbReference>
<comment type="catalytic activity">
    <reaction evidence="1">
        <text>ATP + H2O = ADP + phosphate + H(+)</text>
        <dbReference type="Rhea" id="RHEA:13065"/>
        <dbReference type="ChEBI" id="CHEBI:15377"/>
        <dbReference type="ChEBI" id="CHEBI:15378"/>
        <dbReference type="ChEBI" id="CHEBI:30616"/>
        <dbReference type="ChEBI" id="CHEBI:43474"/>
        <dbReference type="ChEBI" id="CHEBI:456216"/>
        <dbReference type="EC" id="5.6.2.3"/>
    </reaction>
</comment>
<keyword evidence="1" id="KW-0234">DNA repair</keyword>
<dbReference type="EC" id="5.6.2.3" evidence="1"/>
<comment type="similarity">
    <text evidence="1">Belongs to the helicase family.</text>
</comment>
<dbReference type="InterPro" id="IPR010285">
    <property type="entry name" value="DNA_helicase_pif1-like_DEAD"/>
</dbReference>
<dbReference type="PANTHER" id="PTHR10492">
    <property type="match status" value="1"/>
</dbReference>
<name>A0A0C9YEA4_9AGAM</name>
<dbReference type="HOGENOM" id="CLU_1086309_0_0_1"/>
<proteinExistence type="inferred from homology"/>
<evidence type="ECO:0000256" key="1">
    <source>
        <dbReference type="RuleBase" id="RU363044"/>
    </source>
</evidence>
<keyword evidence="1" id="KW-0227">DNA damage</keyword>
<dbReference type="GO" id="GO:0043139">
    <property type="term" value="F:5'-3' DNA helicase activity"/>
    <property type="evidence" value="ECO:0007669"/>
    <property type="project" value="UniProtKB-EC"/>
</dbReference>
<evidence type="ECO:0000313" key="3">
    <source>
        <dbReference type="EMBL" id="KIK23155.1"/>
    </source>
</evidence>
<organism evidence="3 4">
    <name type="scientific">Pisolithus microcarpus 441</name>
    <dbReference type="NCBI Taxonomy" id="765257"/>
    <lineage>
        <taxon>Eukaryota</taxon>
        <taxon>Fungi</taxon>
        <taxon>Dikarya</taxon>
        <taxon>Basidiomycota</taxon>
        <taxon>Agaricomycotina</taxon>
        <taxon>Agaricomycetes</taxon>
        <taxon>Agaricomycetidae</taxon>
        <taxon>Boletales</taxon>
        <taxon>Sclerodermatineae</taxon>
        <taxon>Pisolithaceae</taxon>
        <taxon>Pisolithus</taxon>
    </lineage>
</organism>
<keyword evidence="1" id="KW-0067">ATP-binding</keyword>
<dbReference type="GO" id="GO:0006310">
    <property type="term" value="P:DNA recombination"/>
    <property type="evidence" value="ECO:0007669"/>
    <property type="project" value="UniProtKB-KW"/>
</dbReference>
<accession>A0A0C9YEA4</accession>
<keyword evidence="1" id="KW-0547">Nucleotide-binding</keyword>
<reference evidence="4" key="2">
    <citation type="submission" date="2015-01" db="EMBL/GenBank/DDBJ databases">
        <title>Evolutionary Origins and Diversification of the Mycorrhizal Mutualists.</title>
        <authorList>
            <consortium name="DOE Joint Genome Institute"/>
            <consortium name="Mycorrhizal Genomics Consortium"/>
            <person name="Kohler A."/>
            <person name="Kuo A."/>
            <person name="Nagy L.G."/>
            <person name="Floudas D."/>
            <person name="Copeland A."/>
            <person name="Barry K.W."/>
            <person name="Cichocki N."/>
            <person name="Veneault-Fourrey C."/>
            <person name="LaButti K."/>
            <person name="Lindquist E.A."/>
            <person name="Lipzen A."/>
            <person name="Lundell T."/>
            <person name="Morin E."/>
            <person name="Murat C."/>
            <person name="Riley R."/>
            <person name="Ohm R."/>
            <person name="Sun H."/>
            <person name="Tunlid A."/>
            <person name="Henrissat B."/>
            <person name="Grigoriev I.V."/>
            <person name="Hibbett D.S."/>
            <person name="Martin F."/>
        </authorList>
    </citation>
    <scope>NUCLEOTIDE SEQUENCE [LARGE SCALE GENOMIC DNA]</scope>
    <source>
        <strain evidence="4">441</strain>
    </source>
</reference>
<keyword evidence="1" id="KW-0233">DNA recombination</keyword>
<dbReference type="STRING" id="765257.A0A0C9YEA4"/>
<keyword evidence="1" id="KW-0347">Helicase</keyword>
<dbReference type="GO" id="GO:0000723">
    <property type="term" value="P:telomere maintenance"/>
    <property type="evidence" value="ECO:0007669"/>
    <property type="project" value="InterPro"/>
</dbReference>
<dbReference type="AlphaFoldDB" id="A0A0C9YEA4"/>
<evidence type="ECO:0000259" key="2">
    <source>
        <dbReference type="Pfam" id="PF05970"/>
    </source>
</evidence>
<dbReference type="Proteomes" id="UP000054018">
    <property type="component" value="Unassembled WGS sequence"/>
</dbReference>
<feature type="domain" description="DNA helicase Pif1-like DEAD-box helicase" evidence="2">
    <location>
        <begin position="189"/>
        <end position="256"/>
    </location>
</feature>
<gene>
    <name evidence="3" type="ORF">PISMIDRAFT_100910</name>
</gene>
<dbReference type="GO" id="GO:0006281">
    <property type="term" value="P:DNA repair"/>
    <property type="evidence" value="ECO:0007669"/>
    <property type="project" value="UniProtKB-KW"/>
</dbReference>
<dbReference type="OrthoDB" id="3366231at2759"/>
<dbReference type="GO" id="GO:0005524">
    <property type="term" value="F:ATP binding"/>
    <property type="evidence" value="ECO:0007669"/>
    <property type="project" value="UniProtKB-KW"/>
</dbReference>
<reference evidence="3 4" key="1">
    <citation type="submission" date="2014-04" db="EMBL/GenBank/DDBJ databases">
        <authorList>
            <consortium name="DOE Joint Genome Institute"/>
            <person name="Kuo A."/>
            <person name="Kohler A."/>
            <person name="Costa M.D."/>
            <person name="Nagy L.G."/>
            <person name="Floudas D."/>
            <person name="Copeland A."/>
            <person name="Barry K.W."/>
            <person name="Cichocki N."/>
            <person name="Veneault-Fourrey C."/>
            <person name="LaButti K."/>
            <person name="Lindquist E.A."/>
            <person name="Lipzen A."/>
            <person name="Lundell T."/>
            <person name="Morin E."/>
            <person name="Murat C."/>
            <person name="Sun H."/>
            <person name="Tunlid A."/>
            <person name="Henrissat B."/>
            <person name="Grigoriev I.V."/>
            <person name="Hibbett D.S."/>
            <person name="Martin F."/>
            <person name="Nordberg H.P."/>
            <person name="Cantor M.N."/>
            <person name="Hua S.X."/>
        </authorList>
    </citation>
    <scope>NUCLEOTIDE SEQUENCE [LARGE SCALE GENOMIC DNA]</scope>
    <source>
        <strain evidence="3 4">441</strain>
    </source>
</reference>